<comment type="caution">
    <text evidence="1">The sequence shown here is derived from an EMBL/GenBank/DDBJ whole genome shotgun (WGS) entry which is preliminary data.</text>
</comment>
<sequence length="118" mass="12753">MNGDLAGRHRPSLRKCTFSMATPRLILALCSNTYISSTDIFNLPTANACCLRSAITVTIVSAGNPSVIMAPFDVNPGHIIFAPDKTNVMAPSSTCINGHMNGSRLVMNMLCREIRIIE</sequence>
<dbReference type="AlphaFoldDB" id="A0A922HUI1"/>
<gene>
    <name evidence="1" type="ORF">DERF_012619</name>
</gene>
<reference evidence="1" key="2">
    <citation type="journal article" date="2022" name="Res Sq">
        <title>Comparative Genomics Reveals Insights into the Divergent Evolution of Astigmatic Mites and Household Pest Adaptations.</title>
        <authorList>
            <person name="Xiong Q."/>
            <person name="Wan A.T.-Y."/>
            <person name="Liu X.-Y."/>
            <person name="Fung C.S.-H."/>
            <person name="Xiao X."/>
            <person name="Malainual N."/>
            <person name="Hou J."/>
            <person name="Wang L."/>
            <person name="Wang M."/>
            <person name="Yang K."/>
            <person name="Cui Y."/>
            <person name="Leung E."/>
            <person name="Nong W."/>
            <person name="Shin S.-K."/>
            <person name="Au S."/>
            <person name="Jeong K.Y."/>
            <person name="Chew F.T."/>
            <person name="Hui J."/>
            <person name="Leung T.F."/>
            <person name="Tungtrongchitr A."/>
            <person name="Zhong N."/>
            <person name="Liu Z."/>
            <person name="Tsui S."/>
        </authorList>
    </citation>
    <scope>NUCLEOTIDE SEQUENCE</scope>
    <source>
        <strain evidence="1">Derf</strain>
        <tissue evidence="1">Whole organism</tissue>
    </source>
</reference>
<evidence type="ECO:0000313" key="1">
    <source>
        <dbReference type="EMBL" id="KAH9501806.1"/>
    </source>
</evidence>
<dbReference type="EMBL" id="ASGP02000006">
    <property type="protein sequence ID" value="KAH9501806.1"/>
    <property type="molecule type" value="Genomic_DNA"/>
</dbReference>
<proteinExistence type="predicted"/>
<reference evidence="1" key="1">
    <citation type="submission" date="2013-05" db="EMBL/GenBank/DDBJ databases">
        <authorList>
            <person name="Yim A.K.Y."/>
            <person name="Chan T.F."/>
            <person name="Ji K.M."/>
            <person name="Liu X.Y."/>
            <person name="Zhou J.W."/>
            <person name="Li R.Q."/>
            <person name="Yang K.Y."/>
            <person name="Li J."/>
            <person name="Li M."/>
            <person name="Law P.T.W."/>
            <person name="Wu Y.L."/>
            <person name="Cai Z.L."/>
            <person name="Qin H."/>
            <person name="Bao Y."/>
            <person name="Leung R.K.K."/>
            <person name="Ng P.K.S."/>
            <person name="Zou J."/>
            <person name="Zhong X.J."/>
            <person name="Ran P.X."/>
            <person name="Zhong N.S."/>
            <person name="Liu Z.G."/>
            <person name="Tsui S.K.W."/>
        </authorList>
    </citation>
    <scope>NUCLEOTIDE SEQUENCE</scope>
    <source>
        <strain evidence="1">Derf</strain>
        <tissue evidence="1">Whole organism</tissue>
    </source>
</reference>
<accession>A0A922HUI1</accession>
<keyword evidence="2" id="KW-1185">Reference proteome</keyword>
<name>A0A922HUI1_DERFA</name>
<evidence type="ECO:0000313" key="2">
    <source>
        <dbReference type="Proteomes" id="UP000790347"/>
    </source>
</evidence>
<protein>
    <submittedName>
        <fullName evidence="1">Uncharacterized protein</fullName>
    </submittedName>
</protein>
<dbReference type="Proteomes" id="UP000790347">
    <property type="component" value="Unassembled WGS sequence"/>
</dbReference>
<organism evidence="1 2">
    <name type="scientific">Dermatophagoides farinae</name>
    <name type="common">American house dust mite</name>
    <dbReference type="NCBI Taxonomy" id="6954"/>
    <lineage>
        <taxon>Eukaryota</taxon>
        <taxon>Metazoa</taxon>
        <taxon>Ecdysozoa</taxon>
        <taxon>Arthropoda</taxon>
        <taxon>Chelicerata</taxon>
        <taxon>Arachnida</taxon>
        <taxon>Acari</taxon>
        <taxon>Acariformes</taxon>
        <taxon>Sarcoptiformes</taxon>
        <taxon>Astigmata</taxon>
        <taxon>Psoroptidia</taxon>
        <taxon>Analgoidea</taxon>
        <taxon>Pyroglyphidae</taxon>
        <taxon>Dermatophagoidinae</taxon>
        <taxon>Dermatophagoides</taxon>
    </lineage>
</organism>